<dbReference type="Gene3D" id="3.30.559.10">
    <property type="entry name" value="Chloramphenicol acetyltransferase-like domain"/>
    <property type="match status" value="2"/>
</dbReference>
<dbReference type="AlphaFoldDB" id="A0AAN6PFU5"/>
<dbReference type="PANTHER" id="PTHR31896:SF13">
    <property type="entry name" value="TRICHOTHECENE 3-O-ACETYLTRANSFERASE"/>
    <property type="match status" value="1"/>
</dbReference>
<organism evidence="2 3">
    <name type="scientific">Parachaetomium inaequale</name>
    <dbReference type="NCBI Taxonomy" id="2588326"/>
    <lineage>
        <taxon>Eukaryota</taxon>
        <taxon>Fungi</taxon>
        <taxon>Dikarya</taxon>
        <taxon>Ascomycota</taxon>
        <taxon>Pezizomycotina</taxon>
        <taxon>Sordariomycetes</taxon>
        <taxon>Sordariomycetidae</taxon>
        <taxon>Sordariales</taxon>
        <taxon>Chaetomiaceae</taxon>
        <taxon>Parachaetomium</taxon>
    </lineage>
</organism>
<protein>
    <submittedName>
        <fullName evidence="2">Omega-hydroxypalmitate O-feruloyl transferase</fullName>
    </submittedName>
</protein>
<keyword evidence="1 2" id="KW-0808">Transferase</keyword>
<evidence type="ECO:0000313" key="2">
    <source>
        <dbReference type="EMBL" id="KAK4040239.1"/>
    </source>
</evidence>
<dbReference type="InterPro" id="IPR051283">
    <property type="entry name" value="Sec_Metabolite_Acyltrans"/>
</dbReference>
<dbReference type="GO" id="GO:0016740">
    <property type="term" value="F:transferase activity"/>
    <property type="evidence" value="ECO:0007669"/>
    <property type="project" value="UniProtKB-KW"/>
</dbReference>
<evidence type="ECO:0000313" key="3">
    <source>
        <dbReference type="Proteomes" id="UP001303115"/>
    </source>
</evidence>
<sequence>MPKTEEYQLRPLGWENDPAEERLRFSSMDYLAACTYNSYALFFRLGQEERPKAVAALREGLERTLSQCRQLVGTIEKNDHDDDHSFVKKRDSTVKFVVKYFEAEDDVPSMPDIEKAHFSSSCLGDTGRFVVEDMAYGEKPECLPSAKPVISAYQANFIPGGLIFVVNSHHYANDVMGWANLVGQLAENCNSIVNQIAPPPWDPANLDATRFTASDFPSESKVDGPTPPDRHPLLREHSSLLFHLPKSKAEELKQLATPTEHGRGGSWISTYDAFSALLWRVLTRHRAALYGASPEETPLWLEGVNMRTRTDPPVAKRLQRNLFWAASSASYPELLTIKEIASPEEKAPLSRLATKIRTMTNSMDQAALDQALAMLAPIRDKTCLFTRVNSFPPLTVAVTDWRPAAVCQTADFGFARPCAYRHFFDAVTEGLILVYPPRSSDNTDEGCEFVITIENEIVKAVLDDPDLKKYFEFRGYEVKTTAKDV</sequence>
<dbReference type="Pfam" id="PF02458">
    <property type="entry name" value="Transferase"/>
    <property type="match status" value="1"/>
</dbReference>
<gene>
    <name evidence="2" type="ORF">C8A01DRAFT_35753</name>
</gene>
<dbReference type="InterPro" id="IPR023213">
    <property type="entry name" value="CAT-like_dom_sf"/>
</dbReference>
<evidence type="ECO:0000256" key="1">
    <source>
        <dbReference type="ARBA" id="ARBA00022679"/>
    </source>
</evidence>
<reference evidence="3" key="1">
    <citation type="journal article" date="2023" name="Mol. Phylogenet. Evol.">
        <title>Genome-scale phylogeny and comparative genomics of the fungal order Sordariales.</title>
        <authorList>
            <person name="Hensen N."/>
            <person name="Bonometti L."/>
            <person name="Westerberg I."/>
            <person name="Brannstrom I.O."/>
            <person name="Guillou S."/>
            <person name="Cros-Aarteil S."/>
            <person name="Calhoun S."/>
            <person name="Haridas S."/>
            <person name="Kuo A."/>
            <person name="Mondo S."/>
            <person name="Pangilinan J."/>
            <person name="Riley R."/>
            <person name="LaButti K."/>
            <person name="Andreopoulos B."/>
            <person name="Lipzen A."/>
            <person name="Chen C."/>
            <person name="Yan M."/>
            <person name="Daum C."/>
            <person name="Ng V."/>
            <person name="Clum A."/>
            <person name="Steindorff A."/>
            <person name="Ohm R.A."/>
            <person name="Martin F."/>
            <person name="Silar P."/>
            <person name="Natvig D.O."/>
            <person name="Lalanne C."/>
            <person name="Gautier V."/>
            <person name="Ament-Velasquez S.L."/>
            <person name="Kruys A."/>
            <person name="Hutchinson M.I."/>
            <person name="Powell A.J."/>
            <person name="Barry K."/>
            <person name="Miller A.N."/>
            <person name="Grigoriev I.V."/>
            <person name="Debuchy R."/>
            <person name="Gladieux P."/>
            <person name="Hiltunen Thoren M."/>
            <person name="Johannesson H."/>
        </authorList>
    </citation>
    <scope>NUCLEOTIDE SEQUENCE [LARGE SCALE GENOMIC DNA]</scope>
    <source>
        <strain evidence="3">CBS 284.82</strain>
    </source>
</reference>
<dbReference type="Proteomes" id="UP001303115">
    <property type="component" value="Unassembled WGS sequence"/>
</dbReference>
<proteinExistence type="predicted"/>
<dbReference type="EMBL" id="MU854381">
    <property type="protein sequence ID" value="KAK4040239.1"/>
    <property type="molecule type" value="Genomic_DNA"/>
</dbReference>
<dbReference type="PANTHER" id="PTHR31896">
    <property type="entry name" value="FAMILY REGULATORY PROTEIN, PUTATIVE (AFU_ORTHOLOGUE AFUA_3G14730)-RELATED"/>
    <property type="match status" value="1"/>
</dbReference>
<name>A0AAN6PFU5_9PEZI</name>
<comment type="caution">
    <text evidence="2">The sequence shown here is derived from an EMBL/GenBank/DDBJ whole genome shotgun (WGS) entry which is preliminary data.</text>
</comment>
<keyword evidence="3" id="KW-1185">Reference proteome</keyword>
<accession>A0AAN6PFU5</accession>